<dbReference type="AlphaFoldDB" id="A0A183M622"/>
<sequence length="207" mass="22201">MIFNVKTYDNSSKTEAVFLKPRAPFKLAAFNVRTLVQVGQQIGLAMSLESLNIDIPVKNIRIVKVVSESSTNSGRRRRRSASGVFVELEISTPPSQNLSTGVTPNVTSGLTKVEEISSNVVTLIQTGLLESVINTTVVSVTIQKPTPLSGSALWAAQVSDSTTSQQIPEVIQIPVKSQVKIVVPTGYTSVVEGVPFMIEISTLDSSV</sequence>
<accession>A0A183M622</accession>
<evidence type="ECO:0000313" key="2">
    <source>
        <dbReference type="Proteomes" id="UP000277204"/>
    </source>
</evidence>
<keyword evidence="2" id="KW-1185">Reference proteome</keyword>
<proteinExistence type="predicted"/>
<evidence type="ECO:0000313" key="1">
    <source>
        <dbReference type="EMBL" id="VDO95643.1"/>
    </source>
</evidence>
<dbReference type="STRING" id="48269.A0A183M622"/>
<organism evidence="1 2">
    <name type="scientific">Schistosoma margrebowiei</name>
    <dbReference type="NCBI Taxonomy" id="48269"/>
    <lineage>
        <taxon>Eukaryota</taxon>
        <taxon>Metazoa</taxon>
        <taxon>Spiralia</taxon>
        <taxon>Lophotrochozoa</taxon>
        <taxon>Platyhelminthes</taxon>
        <taxon>Trematoda</taxon>
        <taxon>Digenea</taxon>
        <taxon>Strigeidida</taxon>
        <taxon>Schistosomatoidea</taxon>
        <taxon>Schistosomatidae</taxon>
        <taxon>Schistosoma</taxon>
    </lineage>
</organism>
<protein>
    <submittedName>
        <fullName evidence="1">Uncharacterized protein</fullName>
    </submittedName>
</protein>
<dbReference type="EMBL" id="UZAI01006494">
    <property type="protein sequence ID" value="VDO95643.1"/>
    <property type="molecule type" value="Genomic_DNA"/>
</dbReference>
<gene>
    <name evidence="1" type="ORF">SMRZ_LOCUS11497</name>
</gene>
<name>A0A183M622_9TREM</name>
<dbReference type="Proteomes" id="UP000277204">
    <property type="component" value="Unassembled WGS sequence"/>
</dbReference>
<reference evidence="1 2" key="1">
    <citation type="submission" date="2018-11" db="EMBL/GenBank/DDBJ databases">
        <authorList>
            <consortium name="Pathogen Informatics"/>
        </authorList>
    </citation>
    <scope>NUCLEOTIDE SEQUENCE [LARGE SCALE GENOMIC DNA]</scope>
    <source>
        <strain evidence="1 2">Zambia</strain>
    </source>
</reference>